<dbReference type="PANTHER" id="PTHR43077:SF5">
    <property type="entry name" value="PHAGE INFECTION PROTEIN"/>
    <property type="match status" value="1"/>
</dbReference>
<feature type="domain" description="ABC-2 type transporter transmembrane" evidence="6">
    <location>
        <begin position="18"/>
        <end position="374"/>
    </location>
</feature>
<evidence type="ECO:0000313" key="8">
    <source>
        <dbReference type="Proteomes" id="UP001595752"/>
    </source>
</evidence>
<evidence type="ECO:0000256" key="5">
    <source>
        <dbReference type="SAM" id="Phobius"/>
    </source>
</evidence>
<feature type="transmembrane region" description="Helical" evidence="5">
    <location>
        <begin position="244"/>
        <end position="267"/>
    </location>
</feature>
<sequence length="395" mass="44242">MRTLKHFFKVKETYMGIIVAIAFQVIFFSVWMTAYDGVNDRLDHLKVSIVNEDKEAGVSITNSLKEHLPFHVTETSSLPSAKKEMNEHVTNMVIHIPSTFTQDIIDKHTTNLTFYINQSTTSLTKQMMETAAKQMTDEVNHQLFVMSKEKLQTILPAQLSTTSKIPEQMTTGMVGSVLQVVSDQSVQADIIKTNDVNGFSPNMIPLMAVLASFVGAMIMSMQLEMASSKIKHLHSKWSIFFSRQLINILTSLVLSVLTLILLTSFHIELHESLFISWGFQFLVFLTFISLTQMFVMLFGLGGMLFNVIIMASQLVSSGVIVPRELLPIFYQQLGDMLPATYAANGYFSIIFGGGEMTQNVTAMLIILAIVLATATVRQAFPSLQKHHQLEPQTEQ</sequence>
<keyword evidence="3 5" id="KW-1133">Transmembrane helix</keyword>
<feature type="transmembrane region" description="Helical" evidence="5">
    <location>
        <begin position="360"/>
        <end position="380"/>
    </location>
</feature>
<dbReference type="Gene3D" id="3.40.1710.10">
    <property type="entry name" value="abc type-2 transporter like domain"/>
    <property type="match status" value="1"/>
</dbReference>
<feature type="transmembrane region" description="Helical" evidence="5">
    <location>
        <begin position="273"/>
        <end position="290"/>
    </location>
</feature>
<feature type="transmembrane region" description="Helical" evidence="5">
    <location>
        <begin position="297"/>
        <end position="321"/>
    </location>
</feature>
<dbReference type="Pfam" id="PF12698">
    <property type="entry name" value="ABC2_membrane_3"/>
    <property type="match status" value="1"/>
</dbReference>
<dbReference type="PANTHER" id="PTHR43077">
    <property type="entry name" value="TRANSPORT PERMEASE YVFS-RELATED"/>
    <property type="match status" value="1"/>
</dbReference>
<comment type="subcellular location">
    <subcellularLocation>
        <location evidence="1">Membrane</location>
        <topology evidence="1">Multi-pass membrane protein</topology>
    </subcellularLocation>
</comment>
<name>A0ABV8BAD6_9BACI</name>
<dbReference type="InterPro" id="IPR051328">
    <property type="entry name" value="T7SS_ABC-Transporter"/>
</dbReference>
<keyword evidence="4 5" id="KW-0472">Membrane</keyword>
<feature type="transmembrane region" description="Helical" evidence="5">
    <location>
        <begin position="12"/>
        <end position="34"/>
    </location>
</feature>
<evidence type="ECO:0000313" key="7">
    <source>
        <dbReference type="EMBL" id="MFC3886122.1"/>
    </source>
</evidence>
<protein>
    <submittedName>
        <fullName evidence="7">YhgE/Pip domain-containing protein</fullName>
    </submittedName>
</protein>
<evidence type="ECO:0000256" key="3">
    <source>
        <dbReference type="ARBA" id="ARBA00022989"/>
    </source>
</evidence>
<evidence type="ECO:0000256" key="1">
    <source>
        <dbReference type="ARBA" id="ARBA00004141"/>
    </source>
</evidence>
<gene>
    <name evidence="7" type="ORF">ACFOU2_22610</name>
</gene>
<accession>A0ABV8BAD6</accession>
<comment type="caution">
    <text evidence="7">The sequence shown here is derived from an EMBL/GenBank/DDBJ whole genome shotgun (WGS) entry which is preliminary data.</text>
</comment>
<dbReference type="InterPro" id="IPR013525">
    <property type="entry name" value="ABC2_TM"/>
</dbReference>
<organism evidence="7 8">
    <name type="scientific">Bacillus songklensis</name>
    <dbReference type="NCBI Taxonomy" id="1069116"/>
    <lineage>
        <taxon>Bacteria</taxon>
        <taxon>Bacillati</taxon>
        <taxon>Bacillota</taxon>
        <taxon>Bacilli</taxon>
        <taxon>Bacillales</taxon>
        <taxon>Bacillaceae</taxon>
        <taxon>Bacillus</taxon>
    </lineage>
</organism>
<dbReference type="Proteomes" id="UP001595752">
    <property type="component" value="Unassembled WGS sequence"/>
</dbReference>
<keyword evidence="8" id="KW-1185">Reference proteome</keyword>
<dbReference type="RefSeq" id="WP_377918490.1">
    <property type="nucleotide sequence ID" value="NZ_JBHRZT010000072.1"/>
</dbReference>
<dbReference type="EMBL" id="JBHRZT010000072">
    <property type="protein sequence ID" value="MFC3886122.1"/>
    <property type="molecule type" value="Genomic_DNA"/>
</dbReference>
<keyword evidence="2 5" id="KW-0812">Transmembrane</keyword>
<evidence type="ECO:0000256" key="2">
    <source>
        <dbReference type="ARBA" id="ARBA00022692"/>
    </source>
</evidence>
<feature type="transmembrane region" description="Helical" evidence="5">
    <location>
        <begin position="203"/>
        <end position="223"/>
    </location>
</feature>
<proteinExistence type="predicted"/>
<evidence type="ECO:0000256" key="4">
    <source>
        <dbReference type="ARBA" id="ARBA00023136"/>
    </source>
</evidence>
<reference evidence="8" key="1">
    <citation type="journal article" date="2019" name="Int. J. Syst. Evol. Microbiol.">
        <title>The Global Catalogue of Microorganisms (GCM) 10K type strain sequencing project: providing services to taxonomists for standard genome sequencing and annotation.</title>
        <authorList>
            <consortium name="The Broad Institute Genomics Platform"/>
            <consortium name="The Broad Institute Genome Sequencing Center for Infectious Disease"/>
            <person name="Wu L."/>
            <person name="Ma J."/>
        </authorList>
    </citation>
    <scope>NUCLEOTIDE SEQUENCE [LARGE SCALE GENOMIC DNA]</scope>
    <source>
        <strain evidence="8">CCUG 61889</strain>
    </source>
</reference>
<evidence type="ECO:0000259" key="6">
    <source>
        <dbReference type="Pfam" id="PF12698"/>
    </source>
</evidence>